<feature type="transmembrane region" description="Helical" evidence="2">
    <location>
        <begin position="58"/>
        <end position="79"/>
    </location>
</feature>
<reference evidence="4 5" key="1">
    <citation type="submission" date="2021-06" db="EMBL/GenBank/DDBJ databases">
        <title>Complete genome of Haloferula helveola possessing various polysaccharide degrading enzymes.</title>
        <authorList>
            <person name="Takami H."/>
            <person name="Huang C."/>
            <person name="Hamasaki K."/>
        </authorList>
    </citation>
    <scope>NUCLEOTIDE SEQUENCE [LARGE SCALE GENOMIC DNA]</scope>
    <source>
        <strain evidence="4 5">CN-1</strain>
    </source>
</reference>
<dbReference type="Proteomes" id="UP001374893">
    <property type="component" value="Chromosome"/>
</dbReference>
<keyword evidence="4" id="KW-0540">Nuclease</keyword>
<keyword evidence="2" id="KW-0472">Membrane</keyword>
<keyword evidence="2" id="KW-0812">Transmembrane</keyword>
<evidence type="ECO:0000256" key="2">
    <source>
        <dbReference type="SAM" id="Phobius"/>
    </source>
</evidence>
<feature type="compositionally biased region" description="Basic and acidic residues" evidence="1">
    <location>
        <begin position="318"/>
        <end position="353"/>
    </location>
</feature>
<dbReference type="Gene3D" id="3.60.10.10">
    <property type="entry name" value="Endonuclease/exonuclease/phosphatase"/>
    <property type="match status" value="1"/>
</dbReference>
<feature type="transmembrane region" description="Helical" evidence="2">
    <location>
        <begin position="33"/>
        <end position="51"/>
    </location>
</feature>
<dbReference type="SUPFAM" id="SSF56219">
    <property type="entry name" value="DNase I-like"/>
    <property type="match status" value="1"/>
</dbReference>
<dbReference type="InterPro" id="IPR036691">
    <property type="entry name" value="Endo/exonu/phosph_ase_sf"/>
</dbReference>
<evidence type="ECO:0000259" key="3">
    <source>
        <dbReference type="Pfam" id="PF03372"/>
    </source>
</evidence>
<feature type="region of interest" description="Disordered" evidence="1">
    <location>
        <begin position="315"/>
        <end position="353"/>
    </location>
</feature>
<dbReference type="Pfam" id="PF03372">
    <property type="entry name" value="Exo_endo_phos"/>
    <property type="match status" value="1"/>
</dbReference>
<accession>A0ABN6H677</accession>
<keyword evidence="4" id="KW-0378">Hydrolase</keyword>
<evidence type="ECO:0000256" key="1">
    <source>
        <dbReference type="SAM" id="MobiDB-lite"/>
    </source>
</evidence>
<proteinExistence type="predicted"/>
<sequence>MTLCLQIAALLIVLGSFVPLIRNDSWWIRVWDFPRLQLLIVGIILMAALIGKGAIADAGDWIIVGLLAAATIHLAARVFPYQSFAPNQVASGRHSTGVRLLISNVLMDNREADALLQLVREEKPDVLIALETDEFWARHLDRLADQLPHRVSVPQPDTYGLVLMSRLPLIDAEVKYLVRENIPSVHGQIEMETGERVRFHALHPKPPFPSEDETSTERDIELIVVAQQIRETGGPTLVFGDMNDVAWSHTTRLFRRISGLLDPRIGRGMFSTFHAGHWWARWPLDHVFVSREFRVRELRRLPSVGSDHFPMLADLAYEPERKETQEKPDADSRDFEERDERVTEQPDHPKPAN</sequence>
<protein>
    <submittedName>
        <fullName evidence="4">Endonuclease/exonuclease/phosphatase protein</fullName>
    </submittedName>
</protein>
<name>A0ABN6H677_9BACT</name>
<dbReference type="GO" id="GO:0004519">
    <property type="term" value="F:endonuclease activity"/>
    <property type="evidence" value="ECO:0007669"/>
    <property type="project" value="UniProtKB-KW"/>
</dbReference>
<keyword evidence="5" id="KW-1185">Reference proteome</keyword>
<feature type="domain" description="Endonuclease/exonuclease/phosphatase" evidence="3">
    <location>
        <begin position="104"/>
        <end position="308"/>
    </location>
</feature>
<organism evidence="4 5">
    <name type="scientific">Haloferula helveola</name>
    <dbReference type="NCBI Taxonomy" id="490095"/>
    <lineage>
        <taxon>Bacteria</taxon>
        <taxon>Pseudomonadati</taxon>
        <taxon>Verrucomicrobiota</taxon>
        <taxon>Verrucomicrobiia</taxon>
        <taxon>Verrucomicrobiales</taxon>
        <taxon>Verrucomicrobiaceae</taxon>
        <taxon>Haloferula</taxon>
    </lineage>
</organism>
<gene>
    <name evidence="4" type="ORF">HAHE_09080</name>
</gene>
<dbReference type="EMBL" id="AP024702">
    <property type="protein sequence ID" value="BCX47000.1"/>
    <property type="molecule type" value="Genomic_DNA"/>
</dbReference>
<evidence type="ECO:0000313" key="5">
    <source>
        <dbReference type="Proteomes" id="UP001374893"/>
    </source>
</evidence>
<dbReference type="InterPro" id="IPR005135">
    <property type="entry name" value="Endo/exonuclease/phosphatase"/>
</dbReference>
<keyword evidence="4" id="KW-0255">Endonuclease</keyword>
<evidence type="ECO:0000313" key="4">
    <source>
        <dbReference type="EMBL" id="BCX47000.1"/>
    </source>
</evidence>
<keyword evidence="2" id="KW-1133">Transmembrane helix</keyword>